<protein>
    <submittedName>
        <fullName evidence="1">11626_t:CDS:1</fullName>
    </submittedName>
</protein>
<dbReference type="OrthoDB" id="2477147at2759"/>
<sequence length="151" mass="17529">SARSRVAPTNRQPNPSTIKITGMYLSVTNEHNEWKKLKDGTPVIKNNVDRRIVLDNGDPNDYYTFVKAITLAKHNTNEIVQNIYYREDEPARKNFDQAQQCKDQNLPNSYFAACWVYNNWTSNLTKSLVPGDYDVWVHVYYCPGYCEVMIV</sequence>
<gene>
    <name evidence="1" type="ORF">FCALED_LOCUS7882</name>
</gene>
<accession>A0A9N9C3U2</accession>
<comment type="caution">
    <text evidence="1">The sequence shown here is derived from an EMBL/GenBank/DDBJ whole genome shotgun (WGS) entry which is preliminary data.</text>
</comment>
<dbReference type="Proteomes" id="UP000789570">
    <property type="component" value="Unassembled WGS sequence"/>
</dbReference>
<dbReference type="EMBL" id="CAJVPQ010002186">
    <property type="protein sequence ID" value="CAG8586846.1"/>
    <property type="molecule type" value="Genomic_DNA"/>
</dbReference>
<keyword evidence="2" id="KW-1185">Reference proteome</keyword>
<reference evidence="1" key="1">
    <citation type="submission" date="2021-06" db="EMBL/GenBank/DDBJ databases">
        <authorList>
            <person name="Kallberg Y."/>
            <person name="Tangrot J."/>
            <person name="Rosling A."/>
        </authorList>
    </citation>
    <scope>NUCLEOTIDE SEQUENCE</scope>
    <source>
        <strain evidence="1">UK204</strain>
    </source>
</reference>
<name>A0A9N9C3U2_9GLOM</name>
<evidence type="ECO:0000313" key="2">
    <source>
        <dbReference type="Proteomes" id="UP000789570"/>
    </source>
</evidence>
<evidence type="ECO:0000313" key="1">
    <source>
        <dbReference type="EMBL" id="CAG8586846.1"/>
    </source>
</evidence>
<dbReference type="AlphaFoldDB" id="A0A9N9C3U2"/>
<organism evidence="1 2">
    <name type="scientific">Funneliformis caledonium</name>
    <dbReference type="NCBI Taxonomy" id="1117310"/>
    <lineage>
        <taxon>Eukaryota</taxon>
        <taxon>Fungi</taxon>
        <taxon>Fungi incertae sedis</taxon>
        <taxon>Mucoromycota</taxon>
        <taxon>Glomeromycotina</taxon>
        <taxon>Glomeromycetes</taxon>
        <taxon>Glomerales</taxon>
        <taxon>Glomeraceae</taxon>
        <taxon>Funneliformis</taxon>
    </lineage>
</organism>
<feature type="non-terminal residue" evidence="1">
    <location>
        <position position="151"/>
    </location>
</feature>
<proteinExistence type="predicted"/>